<dbReference type="InterPro" id="IPR017555">
    <property type="entry name" value="TriPribosyl-deP-CoA_syn"/>
</dbReference>
<proteinExistence type="inferred from homology"/>
<dbReference type="EMBL" id="JACEZS010000009">
    <property type="protein sequence ID" value="MBA5606062.1"/>
    <property type="molecule type" value="Genomic_DNA"/>
</dbReference>
<dbReference type="HAMAP" id="MF_01883">
    <property type="entry name" value="MdcB"/>
    <property type="match status" value="1"/>
</dbReference>
<dbReference type="PANTHER" id="PTHR30201:SF2">
    <property type="entry name" value="2-(5''-TRIPHOSPHORIBOSYL)-3'-DEPHOSPHOCOENZYME-A SYNTHASE"/>
    <property type="match status" value="1"/>
</dbReference>
<keyword evidence="7" id="KW-1185">Reference proteome</keyword>
<evidence type="ECO:0000313" key="6">
    <source>
        <dbReference type="EMBL" id="MBA5606062.1"/>
    </source>
</evidence>
<dbReference type="Gene3D" id="1.10.4200.10">
    <property type="entry name" value="Triphosphoribosyl-dephospho-CoA protein"/>
    <property type="match status" value="2"/>
</dbReference>
<dbReference type="EC" id="2.4.2.52" evidence="5"/>
<dbReference type="AlphaFoldDB" id="A0A7W2I711"/>
<evidence type="ECO:0000313" key="7">
    <source>
        <dbReference type="Proteomes" id="UP000566711"/>
    </source>
</evidence>
<organism evidence="6 7">
    <name type="scientific">Rugamonas fusca</name>
    <dbReference type="NCBI Taxonomy" id="2758568"/>
    <lineage>
        <taxon>Bacteria</taxon>
        <taxon>Pseudomonadati</taxon>
        <taxon>Pseudomonadota</taxon>
        <taxon>Betaproteobacteria</taxon>
        <taxon>Burkholderiales</taxon>
        <taxon>Oxalobacteraceae</taxon>
        <taxon>Telluria group</taxon>
        <taxon>Rugamonas</taxon>
    </lineage>
</organism>
<evidence type="ECO:0000256" key="1">
    <source>
        <dbReference type="ARBA" id="ARBA00001210"/>
    </source>
</evidence>
<comment type="catalytic activity">
    <reaction evidence="1 5">
        <text>3'-dephospho-CoA + ATP = 2'-(5''-triphospho-alpha-D-ribosyl)-3'-dephospho-CoA + adenine</text>
        <dbReference type="Rhea" id="RHEA:15117"/>
        <dbReference type="ChEBI" id="CHEBI:16708"/>
        <dbReference type="ChEBI" id="CHEBI:30616"/>
        <dbReference type="ChEBI" id="CHEBI:57328"/>
        <dbReference type="ChEBI" id="CHEBI:61378"/>
        <dbReference type="EC" id="2.4.2.52"/>
    </reaction>
</comment>
<dbReference type="GO" id="GO:0046917">
    <property type="term" value="F:triphosphoribosyl-dephospho-CoA synthase activity"/>
    <property type="evidence" value="ECO:0007669"/>
    <property type="project" value="UniProtKB-UniRule"/>
</dbReference>
<dbReference type="PANTHER" id="PTHR30201">
    <property type="entry name" value="TRIPHOSPHORIBOSYL-DEPHOSPHO-COA SYNTHASE"/>
    <property type="match status" value="1"/>
</dbReference>
<keyword evidence="3 5" id="KW-0547">Nucleotide-binding</keyword>
<comment type="similarity">
    <text evidence="5">Belongs to the CitG/MdcB family.</text>
</comment>
<dbReference type="NCBIfam" id="NF002315">
    <property type="entry name" value="PRK01237.1"/>
    <property type="match status" value="1"/>
</dbReference>
<dbReference type="Pfam" id="PF01874">
    <property type="entry name" value="CitG"/>
    <property type="match status" value="1"/>
</dbReference>
<dbReference type="RefSeq" id="WP_182217733.1">
    <property type="nucleotide sequence ID" value="NZ_JACEZS010000009.1"/>
</dbReference>
<evidence type="ECO:0000256" key="3">
    <source>
        <dbReference type="ARBA" id="ARBA00022741"/>
    </source>
</evidence>
<comment type="function">
    <text evidence="5">Involved in the formation of 2-(5''-phosphoribosyl)-3'-dephosphocoenzyme-A, the prosthetic group of the acyl-carrier protein of the malonate decarboxylase.</text>
</comment>
<keyword evidence="6" id="KW-0328">Glycosyltransferase</keyword>
<comment type="caution">
    <text evidence="6">The sequence shown here is derived from an EMBL/GenBank/DDBJ whole genome shotgun (WGS) entry which is preliminary data.</text>
</comment>
<sequence>MGTQLLFIRDDESDTGVALPDWLADAAVAALIDEAMLTPKPGLVDLRGNGAHDDLNWLLMCHSARTLRPAFLAMAQAGQHMRDHQALRRHIGAAGRDGERLMMQATGGVNTHRGAIWALGLLVTAAAQPQGAGHAQAVAQRAGALAQLHDSHAPAVTGNKGALACLRHGVGGARSQAQAGFPQVTQVALPMLRASRRRGESEDAARLNALLAVMMQLDDTCLLARGGRPALEAAQQGARRVLDAGGAGSADGQAALRALDEDLLARRVSPGGAADLLAAALLLDQIENKGINMEVERENGTTAV</sequence>
<keyword evidence="2 5" id="KW-0808">Transferase</keyword>
<dbReference type="InterPro" id="IPR002736">
    <property type="entry name" value="CitG"/>
</dbReference>
<evidence type="ECO:0000256" key="4">
    <source>
        <dbReference type="ARBA" id="ARBA00022840"/>
    </source>
</evidence>
<accession>A0A7W2I711</accession>
<evidence type="ECO:0000256" key="2">
    <source>
        <dbReference type="ARBA" id="ARBA00022679"/>
    </source>
</evidence>
<evidence type="ECO:0000256" key="5">
    <source>
        <dbReference type="HAMAP-Rule" id="MF_01883"/>
    </source>
</evidence>
<dbReference type="GO" id="GO:0051191">
    <property type="term" value="P:prosthetic group biosynthetic process"/>
    <property type="evidence" value="ECO:0007669"/>
    <property type="project" value="TreeGrafter"/>
</dbReference>
<keyword evidence="4 5" id="KW-0067">ATP-binding</keyword>
<dbReference type="Proteomes" id="UP000566711">
    <property type="component" value="Unassembled WGS sequence"/>
</dbReference>
<dbReference type="NCBIfam" id="TIGR03132">
    <property type="entry name" value="malonate_mdcB"/>
    <property type="match status" value="1"/>
</dbReference>
<name>A0A7W2I711_9BURK</name>
<gene>
    <name evidence="5" type="primary">mdcB</name>
    <name evidence="6" type="ORF">H3H36_11910</name>
</gene>
<dbReference type="GO" id="GO:0016757">
    <property type="term" value="F:glycosyltransferase activity"/>
    <property type="evidence" value="ECO:0007669"/>
    <property type="project" value="UniProtKB-KW"/>
</dbReference>
<reference evidence="6 7" key="1">
    <citation type="submission" date="2020-07" db="EMBL/GenBank/DDBJ databases">
        <title>Novel species isolated from subtropical streams in China.</title>
        <authorList>
            <person name="Lu H."/>
        </authorList>
    </citation>
    <scope>NUCLEOTIDE SEQUENCE [LARGE SCALE GENOMIC DNA]</scope>
    <source>
        <strain evidence="6 7">FT3S</strain>
    </source>
</reference>
<dbReference type="GO" id="GO:0005524">
    <property type="term" value="F:ATP binding"/>
    <property type="evidence" value="ECO:0007669"/>
    <property type="project" value="UniProtKB-KW"/>
</dbReference>
<protein>
    <recommendedName>
        <fullName evidence="5">Probable 2-(5''-triphosphoribosyl)-3'-dephosphocoenzyme-A synthase</fullName>
        <shortName evidence="5">2-(5''-triphosphoribosyl)-3'-dephospho-CoA synthase</shortName>
        <ecNumber evidence="5">2.4.2.52</ecNumber>
    </recommendedName>
</protein>